<feature type="domain" description="DUF6035" evidence="1">
    <location>
        <begin position="121"/>
        <end position="211"/>
    </location>
</feature>
<dbReference type="AlphaFoldDB" id="A0A2G1MCS3"/>
<dbReference type="RefSeq" id="WP_099278407.1">
    <property type="nucleotide sequence ID" value="NZ_KZ304976.1"/>
</dbReference>
<dbReference type="Pfam" id="PF19500">
    <property type="entry name" value="DUF6035"/>
    <property type="match status" value="1"/>
</dbReference>
<keyword evidence="3" id="KW-1185">Reference proteome</keyword>
<gene>
    <name evidence="2" type="ORF">CJ301_16195</name>
</gene>
<dbReference type="OrthoDB" id="7939144at2"/>
<reference evidence="2 3" key="1">
    <citation type="submission" date="2017-08" db="EMBL/GenBank/DDBJ databases">
        <title>Draft Genome Sequence of Loktanella cinnabarina Strain XM1, Isolated from Coastal Surface Water.</title>
        <authorList>
            <person name="Ma R."/>
            <person name="Wang J."/>
            <person name="Wang Q."/>
            <person name="Ma Z."/>
            <person name="Li J."/>
            <person name="Chen L."/>
        </authorList>
    </citation>
    <scope>NUCLEOTIDE SEQUENCE [LARGE SCALE GENOMIC DNA]</scope>
    <source>
        <strain evidence="2 3">XM1</strain>
    </source>
</reference>
<evidence type="ECO:0000313" key="2">
    <source>
        <dbReference type="EMBL" id="PHP26462.1"/>
    </source>
</evidence>
<proteinExistence type="predicted"/>
<dbReference type="Proteomes" id="UP000221860">
    <property type="component" value="Unassembled WGS sequence"/>
</dbReference>
<name>A0A2G1MCS3_9RHOB</name>
<evidence type="ECO:0000313" key="3">
    <source>
        <dbReference type="Proteomes" id="UP000221860"/>
    </source>
</evidence>
<dbReference type="EMBL" id="NQWH01000036">
    <property type="protein sequence ID" value="PHP26462.1"/>
    <property type="molecule type" value="Genomic_DNA"/>
</dbReference>
<dbReference type="InterPro" id="IPR046099">
    <property type="entry name" value="DUF6035"/>
</dbReference>
<comment type="caution">
    <text evidence="2">The sequence shown here is derived from an EMBL/GenBank/DDBJ whole genome shotgun (WGS) entry which is preliminary data.</text>
</comment>
<accession>A0A2G1MCS3</accession>
<organism evidence="2 3">
    <name type="scientific">Limimaricola cinnabarinus</name>
    <dbReference type="NCBI Taxonomy" id="1125964"/>
    <lineage>
        <taxon>Bacteria</taxon>
        <taxon>Pseudomonadati</taxon>
        <taxon>Pseudomonadota</taxon>
        <taxon>Alphaproteobacteria</taxon>
        <taxon>Rhodobacterales</taxon>
        <taxon>Paracoccaceae</taxon>
        <taxon>Limimaricola</taxon>
    </lineage>
</organism>
<protein>
    <recommendedName>
        <fullName evidence="1">DUF6035 domain-containing protein</fullName>
    </recommendedName>
</protein>
<evidence type="ECO:0000259" key="1">
    <source>
        <dbReference type="Pfam" id="PF19500"/>
    </source>
</evidence>
<sequence>MLTPLPTAVPRLLDVVLDCRRYPDGDMAYAASLLDSLDASELAQLRRTTTLSHVARAPAFRCVSCNGPLLVRTDSVRSCRELGGRRARFYHARNSRAVGCLFNTEEGMTPDAINARQFEGRQEGVRHEALKKGLVDALYRDVEVISVAAEQPVIADRRFRRPDVLAMLASGDRIAFEVQLASPQMATIVGRAQFYADARVALLWVMDKTQLDASLPLQGFQDVYWPQGGAVFAIDDEALAESKCAGALRLHQVTVTQIDNRLEWSSELVGLDAVRTFLGLDVPDRHPSIAVDPLARVMLDALARGDSRAAGAAFTLLVQSCGADLSWHDAQQDGFDRIVPVLVTLLTGRKAAPSGYANDAAAAILNSALEAPSLRDWSRVVAVVGNSTVEAAGRMARRSTWSKVSRNLRVIGRAPQRADALEQRWRPVLRRLFPQLPD</sequence>